<keyword evidence="3" id="KW-1185">Reference proteome</keyword>
<accession>A0A3M0L859</accession>
<gene>
    <name evidence="2" type="ORF">DUI87_02401</name>
</gene>
<dbReference type="EMBL" id="QRBI01000093">
    <property type="protein sequence ID" value="RMC21535.1"/>
    <property type="molecule type" value="Genomic_DNA"/>
</dbReference>
<feature type="compositionally biased region" description="Polar residues" evidence="1">
    <location>
        <begin position="25"/>
        <end position="37"/>
    </location>
</feature>
<evidence type="ECO:0000256" key="1">
    <source>
        <dbReference type="SAM" id="MobiDB-lite"/>
    </source>
</evidence>
<evidence type="ECO:0000313" key="3">
    <source>
        <dbReference type="Proteomes" id="UP000269221"/>
    </source>
</evidence>
<protein>
    <submittedName>
        <fullName evidence="2">Uncharacterized protein</fullName>
    </submittedName>
</protein>
<feature type="compositionally biased region" description="Basic and acidic residues" evidence="1">
    <location>
        <begin position="60"/>
        <end position="71"/>
    </location>
</feature>
<evidence type="ECO:0000313" key="2">
    <source>
        <dbReference type="EMBL" id="RMC21535.1"/>
    </source>
</evidence>
<feature type="region of interest" description="Disordered" evidence="1">
    <location>
        <begin position="1"/>
        <end position="80"/>
    </location>
</feature>
<dbReference type="AlphaFoldDB" id="A0A3M0L859"/>
<organism evidence="2 3">
    <name type="scientific">Hirundo rustica rustica</name>
    <dbReference type="NCBI Taxonomy" id="333673"/>
    <lineage>
        <taxon>Eukaryota</taxon>
        <taxon>Metazoa</taxon>
        <taxon>Chordata</taxon>
        <taxon>Craniata</taxon>
        <taxon>Vertebrata</taxon>
        <taxon>Euteleostomi</taxon>
        <taxon>Archelosauria</taxon>
        <taxon>Archosauria</taxon>
        <taxon>Dinosauria</taxon>
        <taxon>Saurischia</taxon>
        <taxon>Theropoda</taxon>
        <taxon>Coelurosauria</taxon>
        <taxon>Aves</taxon>
        <taxon>Neognathae</taxon>
        <taxon>Neoaves</taxon>
        <taxon>Telluraves</taxon>
        <taxon>Australaves</taxon>
        <taxon>Passeriformes</taxon>
        <taxon>Sylvioidea</taxon>
        <taxon>Hirundinidae</taxon>
        <taxon>Hirundo</taxon>
    </lineage>
</organism>
<name>A0A3M0L859_HIRRU</name>
<sequence>MPAVDVSSSPRDGTAKPQQARRASGTPSGAPFSSETATLHRFFPVSYKKSTSSEQQFKQKPREPLPMVRDDEAAEKDEDMSINDDDIIRITASEGIPIRKAKAFEFSRHASSFLLSKDFMKQFFRQFSEAASEFQHDPCLLSLEFFFRGKVLQRNRVMPSNPWFMFFKKGKGNKTG</sequence>
<proteinExistence type="predicted"/>
<feature type="compositionally biased region" description="Polar residues" evidence="1">
    <location>
        <begin position="1"/>
        <end position="11"/>
    </location>
</feature>
<reference evidence="2 3" key="1">
    <citation type="submission" date="2018-07" db="EMBL/GenBank/DDBJ databases">
        <title>A high quality draft genome assembly of the barn swallow (H. rustica rustica).</title>
        <authorList>
            <person name="Formenti G."/>
            <person name="Chiara M."/>
            <person name="Poveda L."/>
            <person name="Francoijs K.-J."/>
            <person name="Bonisoli-Alquati A."/>
            <person name="Canova L."/>
            <person name="Gianfranceschi L."/>
            <person name="Horner D.S."/>
            <person name="Saino N."/>
        </authorList>
    </citation>
    <scope>NUCLEOTIDE SEQUENCE [LARGE SCALE GENOMIC DNA]</scope>
    <source>
        <strain evidence="2">Chelidonia</strain>
        <tissue evidence="2">Blood</tissue>
    </source>
</reference>
<feature type="compositionally biased region" description="Polar residues" evidence="1">
    <location>
        <begin position="48"/>
        <end position="58"/>
    </location>
</feature>
<dbReference type="Proteomes" id="UP000269221">
    <property type="component" value="Unassembled WGS sequence"/>
</dbReference>
<comment type="caution">
    <text evidence="2">The sequence shown here is derived from an EMBL/GenBank/DDBJ whole genome shotgun (WGS) entry which is preliminary data.</text>
</comment>